<comment type="caution">
    <text evidence="1">The sequence shown here is derived from an EMBL/GenBank/DDBJ whole genome shotgun (WGS) entry which is preliminary data.</text>
</comment>
<gene>
    <name evidence="1" type="ORF">PK98_13745</name>
</gene>
<sequence length="330" mass="35103">MAQLAMIAQQPKAALRLAAAAVAADPVDPASSALLGGARMLANDFPGAEQAFRVAAGFGWREPLTQRYWYAAALQARDFPRAAERLDALLRVSRNLPDAATLLAPLESDSAGRAALLARLREQPLWLPTYLRASPDLDDAAVVQRSQVLVELAAGGTRLGCPAVADWARDALIRGDRASAQRVWQAHCPGARNDGLLADGEFDQLGNATATPFGWQVERSGDVSVRPEAANGGYRLNLRNRASFSRRVLLQPVALAPGRYRLRGVGQTGVFAASLGCGTAPAMPRLVSGDLASDGQILTVTDACDTLQLGIWLRPTPDAVTLDQVTLRPL</sequence>
<keyword evidence="2" id="KW-1185">Reference proteome</keyword>
<dbReference type="Proteomes" id="UP000030988">
    <property type="component" value="Unassembled WGS sequence"/>
</dbReference>
<proteinExistence type="predicted"/>
<accession>A0A0B2BYZ7</accession>
<evidence type="ECO:0000313" key="2">
    <source>
        <dbReference type="Proteomes" id="UP000030988"/>
    </source>
</evidence>
<reference evidence="1 2" key="1">
    <citation type="submission" date="2014-11" db="EMBL/GenBank/DDBJ databases">
        <title>Draft genome sequence of Kirrobacter mercurialis.</title>
        <authorList>
            <person name="Coil D.A."/>
            <person name="Eisen J.A."/>
        </authorList>
    </citation>
    <scope>NUCLEOTIDE SEQUENCE [LARGE SCALE GENOMIC DNA]</scope>
    <source>
        <strain evidence="1 2">Coronado</strain>
    </source>
</reference>
<dbReference type="AlphaFoldDB" id="A0A0B2BYZ7"/>
<organism evidence="1 2">
    <name type="scientific">Croceibacterium mercuriale</name>
    <dbReference type="NCBI Taxonomy" id="1572751"/>
    <lineage>
        <taxon>Bacteria</taxon>
        <taxon>Pseudomonadati</taxon>
        <taxon>Pseudomonadota</taxon>
        <taxon>Alphaproteobacteria</taxon>
        <taxon>Sphingomonadales</taxon>
        <taxon>Erythrobacteraceae</taxon>
        <taxon>Croceibacterium</taxon>
    </lineage>
</organism>
<name>A0A0B2BYZ7_9SPHN</name>
<evidence type="ECO:0008006" key="3">
    <source>
        <dbReference type="Google" id="ProtNLM"/>
    </source>
</evidence>
<protein>
    <recommendedName>
        <fullName evidence="3">Tetratricopeptide repeat protein</fullName>
    </recommendedName>
</protein>
<dbReference type="EMBL" id="JTDN01000002">
    <property type="protein sequence ID" value="KHL24921.1"/>
    <property type="molecule type" value="Genomic_DNA"/>
</dbReference>
<evidence type="ECO:0000313" key="1">
    <source>
        <dbReference type="EMBL" id="KHL24921.1"/>
    </source>
</evidence>